<protein>
    <recommendedName>
        <fullName evidence="4">C1q domain-containing protein</fullName>
    </recommendedName>
</protein>
<evidence type="ECO:0000259" key="4">
    <source>
        <dbReference type="PROSITE" id="PS50871"/>
    </source>
</evidence>
<name>A0A8S3Q7U8_MYTED</name>
<dbReference type="PANTHER" id="PTHR15427">
    <property type="entry name" value="EMILIN ELASTIN MICROFIBRIL INTERFACE-LOCATED PROTEIN ELASTIN MICROFIBRIL INTERFACER"/>
    <property type="match status" value="1"/>
</dbReference>
<dbReference type="PANTHER" id="PTHR15427:SF2">
    <property type="entry name" value="EMILIN-3"/>
    <property type="match status" value="1"/>
</dbReference>
<dbReference type="InterPro" id="IPR008983">
    <property type="entry name" value="Tumour_necrosis_fac-like_dom"/>
</dbReference>
<evidence type="ECO:0000256" key="2">
    <source>
        <dbReference type="ARBA" id="ARBA00022525"/>
    </source>
</evidence>
<proteinExistence type="predicted"/>
<evidence type="ECO:0000256" key="3">
    <source>
        <dbReference type="SAM" id="SignalP"/>
    </source>
</evidence>
<dbReference type="Pfam" id="PF00386">
    <property type="entry name" value="C1q"/>
    <property type="match status" value="1"/>
</dbReference>
<feature type="domain" description="C1q" evidence="4">
    <location>
        <begin position="49"/>
        <end position="126"/>
    </location>
</feature>
<comment type="subcellular location">
    <subcellularLocation>
        <location evidence="1">Secreted</location>
    </subcellularLocation>
</comment>
<evidence type="ECO:0000313" key="5">
    <source>
        <dbReference type="EMBL" id="CAG2191659.1"/>
    </source>
</evidence>
<dbReference type="InterPro" id="IPR001073">
    <property type="entry name" value="C1q_dom"/>
</dbReference>
<sequence>MAFIVVFLFVSALATFGVQGSCPPSIGNDVFEDLMNVMLKVKCQKPVSKPSLQPAFFATLSKTVTLGTNAVVKFDRVVTNVGKGYDPNSGIFTVGQSGLYEFAANFISADVKWLELNLMKNYDFIVRGHAAKDQSTAGSLQAILKRKIRQQVYEDKEDNQFILTLCIERCLQEAKLRTLAYLPVGKIVQRAPQMMKKDVALIQKFFDAMSKVDQTFQLDIRIPMYYTVILKTRLGLQESLSLMADTFKDIDPFCQNFGSKMNSWNIDRHSVGLLEKKGKGKNRFLKTYNF</sequence>
<comment type="caution">
    <text evidence="5">The sequence shown here is derived from an EMBL/GenBank/DDBJ whole genome shotgun (WGS) entry which is preliminary data.</text>
</comment>
<keyword evidence="6" id="KW-1185">Reference proteome</keyword>
<dbReference type="EMBL" id="CAJPWZ010000369">
    <property type="protein sequence ID" value="CAG2191659.1"/>
    <property type="molecule type" value="Genomic_DNA"/>
</dbReference>
<dbReference type="AlphaFoldDB" id="A0A8S3Q7U8"/>
<feature type="chain" id="PRO_5035751155" description="C1q domain-containing protein" evidence="3">
    <location>
        <begin position="21"/>
        <end position="290"/>
    </location>
</feature>
<dbReference type="Proteomes" id="UP000683360">
    <property type="component" value="Unassembled WGS sequence"/>
</dbReference>
<reference evidence="5" key="1">
    <citation type="submission" date="2021-03" db="EMBL/GenBank/DDBJ databases">
        <authorList>
            <person name="Bekaert M."/>
        </authorList>
    </citation>
    <scope>NUCLEOTIDE SEQUENCE</scope>
</reference>
<keyword evidence="3" id="KW-0732">Signal</keyword>
<evidence type="ECO:0000256" key="1">
    <source>
        <dbReference type="ARBA" id="ARBA00004613"/>
    </source>
</evidence>
<dbReference type="GO" id="GO:0005576">
    <property type="term" value="C:extracellular region"/>
    <property type="evidence" value="ECO:0007669"/>
    <property type="project" value="UniProtKB-SubCell"/>
</dbReference>
<evidence type="ECO:0000313" key="6">
    <source>
        <dbReference type="Proteomes" id="UP000683360"/>
    </source>
</evidence>
<dbReference type="PROSITE" id="PS50871">
    <property type="entry name" value="C1Q"/>
    <property type="match status" value="1"/>
</dbReference>
<dbReference type="SMART" id="SM00110">
    <property type="entry name" value="C1Q"/>
    <property type="match status" value="1"/>
</dbReference>
<dbReference type="GO" id="GO:0060090">
    <property type="term" value="F:molecular adaptor activity"/>
    <property type="evidence" value="ECO:0007669"/>
    <property type="project" value="InterPro"/>
</dbReference>
<dbReference type="Gene3D" id="2.60.120.40">
    <property type="match status" value="1"/>
</dbReference>
<dbReference type="GO" id="GO:0031012">
    <property type="term" value="C:extracellular matrix"/>
    <property type="evidence" value="ECO:0007669"/>
    <property type="project" value="TreeGrafter"/>
</dbReference>
<feature type="signal peptide" evidence="3">
    <location>
        <begin position="1"/>
        <end position="20"/>
    </location>
</feature>
<dbReference type="InterPro" id="IPR050392">
    <property type="entry name" value="Collagen/C1q_domain"/>
</dbReference>
<keyword evidence="2" id="KW-0964">Secreted</keyword>
<accession>A0A8S3Q7U8</accession>
<organism evidence="5 6">
    <name type="scientific">Mytilus edulis</name>
    <name type="common">Blue mussel</name>
    <dbReference type="NCBI Taxonomy" id="6550"/>
    <lineage>
        <taxon>Eukaryota</taxon>
        <taxon>Metazoa</taxon>
        <taxon>Spiralia</taxon>
        <taxon>Lophotrochozoa</taxon>
        <taxon>Mollusca</taxon>
        <taxon>Bivalvia</taxon>
        <taxon>Autobranchia</taxon>
        <taxon>Pteriomorphia</taxon>
        <taxon>Mytilida</taxon>
        <taxon>Mytiloidea</taxon>
        <taxon>Mytilidae</taxon>
        <taxon>Mytilinae</taxon>
        <taxon>Mytilus</taxon>
    </lineage>
</organism>
<gene>
    <name evidence="5" type="ORF">MEDL_6876</name>
</gene>
<dbReference type="OrthoDB" id="6160752at2759"/>
<dbReference type="GO" id="GO:0043248">
    <property type="term" value="P:proteasome assembly"/>
    <property type="evidence" value="ECO:0007669"/>
    <property type="project" value="InterPro"/>
</dbReference>
<dbReference type="SUPFAM" id="SSF49842">
    <property type="entry name" value="TNF-like"/>
    <property type="match status" value="1"/>
</dbReference>